<organism evidence="1 2">
    <name type="scientific">Alcaligenes xylosoxydans xylosoxydans</name>
    <name type="common">Achromobacter xylosoxidans</name>
    <dbReference type="NCBI Taxonomy" id="85698"/>
    <lineage>
        <taxon>Bacteria</taxon>
        <taxon>Pseudomonadati</taxon>
        <taxon>Pseudomonadota</taxon>
        <taxon>Betaproteobacteria</taxon>
        <taxon>Burkholderiales</taxon>
        <taxon>Alcaligenaceae</taxon>
        <taxon>Achromobacter</taxon>
    </lineage>
</organism>
<comment type="caution">
    <text evidence="1">The sequence shown here is derived from an EMBL/GenBank/DDBJ whole genome shotgun (WGS) entry which is preliminary data.</text>
</comment>
<gene>
    <name evidence="1" type="ORF">DY367_27925</name>
</gene>
<accession>A0A424W575</accession>
<sequence length="106" mass="11548">MTTEHTPTKWQIDGNCVYALNDQGYNRFSAWVQGGNTGPMEKTPDSELEANARLIAAAPELLEALESILPMLADWHDEFPDHVGDKEAPAVKAALTAIAKAKGEQQ</sequence>
<proteinExistence type="predicted"/>
<dbReference type="AlphaFoldDB" id="A0A424W575"/>
<protein>
    <submittedName>
        <fullName evidence="1">Uncharacterized protein</fullName>
    </submittedName>
</protein>
<name>A0A424W575_ALCXX</name>
<reference evidence="1 2" key="1">
    <citation type="submission" date="2018-08" db="EMBL/GenBank/DDBJ databases">
        <title>Achromobacter xylosoxidans Genome sequencing and assembly.</title>
        <authorList>
            <person name="Wang R."/>
            <person name="Rensing C."/>
            <person name="Li Y."/>
        </authorList>
    </citation>
    <scope>NUCLEOTIDE SEQUENCE [LARGE SCALE GENOMIC DNA]</scope>
    <source>
        <strain evidence="1 2">GD003A</strain>
    </source>
</reference>
<evidence type="ECO:0000313" key="2">
    <source>
        <dbReference type="Proteomes" id="UP000285324"/>
    </source>
</evidence>
<dbReference type="RefSeq" id="WP_124260406.1">
    <property type="nucleotide sequence ID" value="NZ_CP061008.1"/>
</dbReference>
<dbReference type="Proteomes" id="UP000285324">
    <property type="component" value="Unassembled WGS sequence"/>
</dbReference>
<evidence type="ECO:0000313" key="1">
    <source>
        <dbReference type="EMBL" id="RPJ88439.1"/>
    </source>
</evidence>
<dbReference type="EMBL" id="QVXO01000065">
    <property type="protein sequence ID" value="RPJ88439.1"/>
    <property type="molecule type" value="Genomic_DNA"/>
</dbReference>